<sequence length="431" mass="47248">YTQLAQTNPAAYLPNLAASLNNLAIGLAETGDRQGALEPAHEATRIYTQLAQTNPAAYLPSLAGSLNNLAAHLANTSDESAAVQAYTDTAATLAQTHPASTRRIEYEREAFRLGRPGPASEVGLRELIHLLGGSLTEQADSTSLRARRRLRSYAQESPGNGQLLERIWQQETDAPVPEWLSLPEETLDLVEEWMSTPTWADSQEFWSRHSDVLGSSAASTALEEYALVTPVAERHLTLRRLILSDGPSPAFHPLILRDQLTAWLECESWDDSKRFFQENNELFLHESAEDTLTAADPSTPETEAHTALLHIARTEDIDTAFHLVQDRATLQQYVLHAMNEGNAHALWHASAIESAVFNDDQSSLTHAQAALLLADEPDSLDPDALATAVAEADPETRDRLVSELATLSAHHGRQHAAHWIRLIQALTQAGT</sequence>
<dbReference type="Proteomes" id="UP001518140">
    <property type="component" value="Unassembled WGS sequence"/>
</dbReference>
<dbReference type="Gene3D" id="1.25.40.10">
    <property type="entry name" value="Tetratricopeptide repeat domain"/>
    <property type="match status" value="1"/>
</dbReference>
<dbReference type="EMBL" id="JAAKZX010000033">
    <property type="protein sequence ID" value="NGO43096.1"/>
    <property type="molecule type" value="Genomic_DNA"/>
</dbReference>
<keyword evidence="2" id="KW-1185">Reference proteome</keyword>
<organism evidence="1 2">
    <name type="scientific">Streptomyces ureilyticus</name>
    <dbReference type="NCBI Taxonomy" id="1775131"/>
    <lineage>
        <taxon>Bacteria</taxon>
        <taxon>Bacillati</taxon>
        <taxon>Actinomycetota</taxon>
        <taxon>Actinomycetes</taxon>
        <taxon>Kitasatosporales</taxon>
        <taxon>Streptomycetaceae</taxon>
        <taxon>Streptomyces</taxon>
    </lineage>
</organism>
<feature type="non-terminal residue" evidence="1">
    <location>
        <position position="1"/>
    </location>
</feature>
<protein>
    <submittedName>
        <fullName evidence="1">Tetratricopeptide repeat protein</fullName>
    </submittedName>
</protein>
<dbReference type="InterPro" id="IPR011990">
    <property type="entry name" value="TPR-like_helical_dom_sf"/>
</dbReference>
<reference evidence="1 2" key="1">
    <citation type="submission" date="2020-02" db="EMBL/GenBank/DDBJ databases">
        <title>Whole-genome analyses of novel actinobacteria.</title>
        <authorList>
            <person name="Sahin N."/>
            <person name="Tokatli A."/>
        </authorList>
    </citation>
    <scope>NUCLEOTIDE SEQUENCE [LARGE SCALE GENOMIC DNA]</scope>
    <source>
        <strain evidence="1 2">YC419</strain>
    </source>
</reference>
<evidence type="ECO:0000313" key="1">
    <source>
        <dbReference type="EMBL" id="NGO43096.1"/>
    </source>
</evidence>
<evidence type="ECO:0000313" key="2">
    <source>
        <dbReference type="Proteomes" id="UP001518140"/>
    </source>
</evidence>
<accession>A0ABX0DVC4</accession>
<comment type="caution">
    <text evidence="1">The sequence shown here is derived from an EMBL/GenBank/DDBJ whole genome shotgun (WGS) entry which is preliminary data.</text>
</comment>
<proteinExistence type="predicted"/>
<gene>
    <name evidence="1" type="ORF">G6048_13280</name>
</gene>
<name>A0ABX0DVC4_9ACTN</name>